<reference evidence="2" key="2">
    <citation type="submission" date="2023-05" db="EMBL/GenBank/DDBJ databases">
        <authorList>
            <consortium name="Lawrence Berkeley National Laboratory"/>
            <person name="Steindorff A."/>
            <person name="Hensen N."/>
            <person name="Bonometti L."/>
            <person name="Westerberg I."/>
            <person name="Brannstrom I.O."/>
            <person name="Guillou S."/>
            <person name="Cros-Aarteil S."/>
            <person name="Calhoun S."/>
            <person name="Haridas S."/>
            <person name="Kuo A."/>
            <person name="Mondo S."/>
            <person name="Pangilinan J."/>
            <person name="Riley R."/>
            <person name="Labutti K."/>
            <person name="Andreopoulos B."/>
            <person name="Lipzen A."/>
            <person name="Chen C."/>
            <person name="Yanf M."/>
            <person name="Daum C."/>
            <person name="Ng V."/>
            <person name="Clum A."/>
            <person name="Ohm R."/>
            <person name="Martin F."/>
            <person name="Silar P."/>
            <person name="Natvig D."/>
            <person name="Lalanne C."/>
            <person name="Gautier V."/>
            <person name="Ament-Velasquez S.L."/>
            <person name="Kruys A."/>
            <person name="Hutchinson M.I."/>
            <person name="Powell A.J."/>
            <person name="Barry K."/>
            <person name="Miller A.N."/>
            <person name="Grigoriev I.V."/>
            <person name="Debuchy R."/>
            <person name="Gladieux P."/>
            <person name="Thoren M.H."/>
            <person name="Johannesson H."/>
        </authorList>
    </citation>
    <scope>NUCLEOTIDE SEQUENCE</scope>
    <source>
        <strain evidence="2">PSN243</strain>
    </source>
</reference>
<dbReference type="AlphaFoldDB" id="A0AAV9GMV5"/>
<dbReference type="EMBL" id="MU865935">
    <property type="protein sequence ID" value="KAK4449800.1"/>
    <property type="molecule type" value="Genomic_DNA"/>
</dbReference>
<accession>A0AAV9GMV5</accession>
<dbReference type="Proteomes" id="UP001321760">
    <property type="component" value="Unassembled WGS sequence"/>
</dbReference>
<dbReference type="Pfam" id="PF06985">
    <property type="entry name" value="HET"/>
    <property type="match status" value="1"/>
</dbReference>
<gene>
    <name evidence="2" type="ORF">QBC34DRAFT_298500</name>
</gene>
<evidence type="ECO:0000313" key="2">
    <source>
        <dbReference type="EMBL" id="KAK4449800.1"/>
    </source>
</evidence>
<comment type="caution">
    <text evidence="2">The sequence shown here is derived from an EMBL/GenBank/DDBJ whole genome shotgun (WGS) entry which is preliminary data.</text>
</comment>
<dbReference type="PANTHER" id="PTHR24148:SF73">
    <property type="entry name" value="HET DOMAIN PROTEIN (AFU_ORTHOLOGUE AFUA_8G01020)"/>
    <property type="match status" value="1"/>
</dbReference>
<sequence>MWKASFQALSYEWGHDGDLGGHIFINGLLEPNPIRRNLELVLRTVRDRTKEKVLWIDSICINQHDPIERGQQVAMMGDIFSAATGVIAWLGPEAKGSGTAMDLIENTRKLETRMCLDRDLSESEMQALIILLHRTYWRRVWVIQELLMAKTCEIRCGSKIITRMQFNNFLGCINRPGTQFEDRKWAKARAGNPAEAHRLAHEFNIPGTTFKRLNTLRIWLRRCYKSGFEATDPRDLIYALIGAADDVPRGHLVPNYEGTIREALVQAVPYVRDDVSPWSPSAAQSLAFFMVQYAERMGLSAEDDLLQEILDIMNERPVLSQ</sequence>
<feature type="domain" description="Heterokaryon incompatibility" evidence="1">
    <location>
        <begin position="6"/>
        <end position="145"/>
    </location>
</feature>
<proteinExistence type="predicted"/>
<dbReference type="InterPro" id="IPR052895">
    <property type="entry name" value="HetReg/Transcr_Mod"/>
</dbReference>
<reference evidence="2" key="1">
    <citation type="journal article" date="2023" name="Mol. Phylogenet. Evol.">
        <title>Genome-scale phylogeny and comparative genomics of the fungal order Sordariales.</title>
        <authorList>
            <person name="Hensen N."/>
            <person name="Bonometti L."/>
            <person name="Westerberg I."/>
            <person name="Brannstrom I.O."/>
            <person name="Guillou S."/>
            <person name="Cros-Aarteil S."/>
            <person name="Calhoun S."/>
            <person name="Haridas S."/>
            <person name="Kuo A."/>
            <person name="Mondo S."/>
            <person name="Pangilinan J."/>
            <person name="Riley R."/>
            <person name="LaButti K."/>
            <person name="Andreopoulos B."/>
            <person name="Lipzen A."/>
            <person name="Chen C."/>
            <person name="Yan M."/>
            <person name="Daum C."/>
            <person name="Ng V."/>
            <person name="Clum A."/>
            <person name="Steindorff A."/>
            <person name="Ohm R.A."/>
            <person name="Martin F."/>
            <person name="Silar P."/>
            <person name="Natvig D.O."/>
            <person name="Lalanne C."/>
            <person name="Gautier V."/>
            <person name="Ament-Velasquez S.L."/>
            <person name="Kruys A."/>
            <person name="Hutchinson M.I."/>
            <person name="Powell A.J."/>
            <person name="Barry K."/>
            <person name="Miller A.N."/>
            <person name="Grigoriev I.V."/>
            <person name="Debuchy R."/>
            <person name="Gladieux P."/>
            <person name="Hiltunen Thoren M."/>
            <person name="Johannesson H."/>
        </authorList>
    </citation>
    <scope>NUCLEOTIDE SEQUENCE</scope>
    <source>
        <strain evidence="2">PSN243</strain>
    </source>
</reference>
<evidence type="ECO:0000313" key="3">
    <source>
        <dbReference type="Proteomes" id="UP001321760"/>
    </source>
</evidence>
<protein>
    <submittedName>
        <fullName evidence="2">Heterokaryon incompatibility protein-domain-containing protein</fullName>
    </submittedName>
</protein>
<evidence type="ECO:0000259" key="1">
    <source>
        <dbReference type="Pfam" id="PF06985"/>
    </source>
</evidence>
<name>A0AAV9GMV5_9PEZI</name>
<dbReference type="InterPro" id="IPR010730">
    <property type="entry name" value="HET"/>
</dbReference>
<dbReference type="PANTHER" id="PTHR24148">
    <property type="entry name" value="ANKYRIN REPEAT DOMAIN-CONTAINING PROTEIN 39 HOMOLOG-RELATED"/>
    <property type="match status" value="1"/>
</dbReference>
<keyword evidence="3" id="KW-1185">Reference proteome</keyword>
<organism evidence="2 3">
    <name type="scientific">Podospora aff. communis PSN243</name>
    <dbReference type="NCBI Taxonomy" id="3040156"/>
    <lineage>
        <taxon>Eukaryota</taxon>
        <taxon>Fungi</taxon>
        <taxon>Dikarya</taxon>
        <taxon>Ascomycota</taxon>
        <taxon>Pezizomycotina</taxon>
        <taxon>Sordariomycetes</taxon>
        <taxon>Sordariomycetidae</taxon>
        <taxon>Sordariales</taxon>
        <taxon>Podosporaceae</taxon>
        <taxon>Podospora</taxon>
    </lineage>
</organism>